<dbReference type="EC" id="2.7.1.180" evidence="3 12"/>
<keyword evidence="7 12" id="KW-0479">Metal-binding</keyword>
<evidence type="ECO:0000256" key="1">
    <source>
        <dbReference type="ARBA" id="ARBA00001946"/>
    </source>
</evidence>
<dbReference type="RefSeq" id="WP_380736102.1">
    <property type="nucleotide sequence ID" value="NZ_JAUFQG010000004.1"/>
</dbReference>
<gene>
    <name evidence="14" type="ORF">ACFOX3_02270</name>
</gene>
<dbReference type="PANTHER" id="PTHR30040">
    <property type="entry name" value="THIAMINE BIOSYNTHESIS LIPOPROTEIN APBE"/>
    <property type="match status" value="1"/>
</dbReference>
<dbReference type="GO" id="GO:0016740">
    <property type="term" value="F:transferase activity"/>
    <property type="evidence" value="ECO:0007669"/>
    <property type="project" value="UniProtKB-KW"/>
</dbReference>
<dbReference type="Pfam" id="PF02424">
    <property type="entry name" value="ApbE"/>
    <property type="match status" value="1"/>
</dbReference>
<evidence type="ECO:0000256" key="10">
    <source>
        <dbReference type="ARBA" id="ARBA00031306"/>
    </source>
</evidence>
<evidence type="ECO:0000256" key="2">
    <source>
        <dbReference type="ARBA" id="ARBA00008282"/>
    </source>
</evidence>
<accession>A0ABV8V139</accession>
<reference evidence="15" key="1">
    <citation type="journal article" date="2019" name="Int. J. Syst. Evol. Microbiol.">
        <title>The Global Catalogue of Microorganisms (GCM) 10K type strain sequencing project: providing services to taxonomists for standard genome sequencing and annotation.</title>
        <authorList>
            <consortium name="The Broad Institute Genomics Platform"/>
            <consortium name="The Broad Institute Genome Sequencing Center for Infectious Disease"/>
            <person name="Wu L."/>
            <person name="Ma J."/>
        </authorList>
    </citation>
    <scope>NUCLEOTIDE SEQUENCE [LARGE SCALE GENOMIC DNA]</scope>
    <source>
        <strain evidence="15">CECT 8570</strain>
    </source>
</reference>
<dbReference type="SUPFAM" id="SSF143631">
    <property type="entry name" value="ApbE-like"/>
    <property type="match status" value="1"/>
</dbReference>
<evidence type="ECO:0000256" key="7">
    <source>
        <dbReference type="ARBA" id="ARBA00022723"/>
    </source>
</evidence>
<evidence type="ECO:0000256" key="4">
    <source>
        <dbReference type="ARBA" id="ARBA00016337"/>
    </source>
</evidence>
<dbReference type="PANTHER" id="PTHR30040:SF2">
    <property type="entry name" value="FAD:PROTEIN FMN TRANSFERASE"/>
    <property type="match status" value="1"/>
</dbReference>
<comment type="catalytic activity">
    <reaction evidence="11 12">
        <text>L-threonyl-[protein] + FAD = FMN-L-threonyl-[protein] + AMP + H(+)</text>
        <dbReference type="Rhea" id="RHEA:36847"/>
        <dbReference type="Rhea" id="RHEA-COMP:11060"/>
        <dbReference type="Rhea" id="RHEA-COMP:11061"/>
        <dbReference type="ChEBI" id="CHEBI:15378"/>
        <dbReference type="ChEBI" id="CHEBI:30013"/>
        <dbReference type="ChEBI" id="CHEBI:57692"/>
        <dbReference type="ChEBI" id="CHEBI:74257"/>
        <dbReference type="ChEBI" id="CHEBI:456215"/>
        <dbReference type="EC" id="2.7.1.180"/>
    </reaction>
</comment>
<evidence type="ECO:0000256" key="6">
    <source>
        <dbReference type="ARBA" id="ARBA00022679"/>
    </source>
</evidence>
<dbReference type="PIRSF" id="PIRSF006268">
    <property type="entry name" value="ApbE"/>
    <property type="match status" value="1"/>
</dbReference>
<sequence>MLRLLLLLWLASLSLISQADWIYKTDAIMGTEISVYLWHDDSAAGEQAAAAVMAEMRLIDQWLSPWVETSELYKVNQQAARAPVPISAPFAELIARSIHYSDLSSGAFDITFASVGFSYDYRAKVQPSDADRERLLPAINYKLLTLDRDKLSLAFAHPDIRIDLGGIAKGYAVDRAIEVLQGFGVAHATVSAGGDSRLLGNKRGKPWVVGVKNPRNEKAMALKLPLESTAISTSGDYERFFIDETTGERIHHIMNPQTGKATQGVTSVTVLGQQGFDTDPLSTTVFVLGVEKGLALIEQLPGFDAIIIDSSGKLHFSSGLMPPAQN</sequence>
<keyword evidence="5 12" id="KW-0285">Flavoprotein</keyword>
<evidence type="ECO:0000256" key="9">
    <source>
        <dbReference type="ARBA" id="ARBA00022842"/>
    </source>
</evidence>
<evidence type="ECO:0000313" key="14">
    <source>
        <dbReference type="EMBL" id="MFC4361106.1"/>
    </source>
</evidence>
<evidence type="ECO:0000256" key="11">
    <source>
        <dbReference type="ARBA" id="ARBA00048540"/>
    </source>
</evidence>
<comment type="caution">
    <text evidence="14">The sequence shown here is derived from an EMBL/GenBank/DDBJ whole genome shotgun (WGS) entry which is preliminary data.</text>
</comment>
<dbReference type="InterPro" id="IPR024932">
    <property type="entry name" value="ApbE"/>
</dbReference>
<proteinExistence type="inferred from homology"/>
<keyword evidence="6 12" id="KW-0808">Transferase</keyword>
<dbReference type="Gene3D" id="3.10.520.10">
    <property type="entry name" value="ApbE-like domains"/>
    <property type="match status" value="1"/>
</dbReference>
<dbReference type="InterPro" id="IPR003374">
    <property type="entry name" value="ApbE-like_sf"/>
</dbReference>
<evidence type="ECO:0000256" key="13">
    <source>
        <dbReference type="SAM" id="SignalP"/>
    </source>
</evidence>
<keyword evidence="8 12" id="KW-0274">FAD</keyword>
<protein>
    <recommendedName>
        <fullName evidence="4 12">FAD:protein FMN transferase</fullName>
        <ecNumber evidence="3 12">2.7.1.180</ecNumber>
    </recommendedName>
    <alternativeName>
        <fullName evidence="10 12">Flavin transferase</fullName>
    </alternativeName>
</protein>
<keyword evidence="15" id="KW-1185">Reference proteome</keyword>
<dbReference type="EMBL" id="JBHSCX010000003">
    <property type="protein sequence ID" value="MFC4361106.1"/>
    <property type="molecule type" value="Genomic_DNA"/>
</dbReference>
<evidence type="ECO:0000256" key="12">
    <source>
        <dbReference type="PIRNR" id="PIRNR006268"/>
    </source>
</evidence>
<evidence type="ECO:0000256" key="8">
    <source>
        <dbReference type="ARBA" id="ARBA00022827"/>
    </source>
</evidence>
<feature type="signal peptide" evidence="13">
    <location>
        <begin position="1"/>
        <end position="19"/>
    </location>
</feature>
<name>A0ABV8V139_9GAMM</name>
<keyword evidence="13" id="KW-0732">Signal</keyword>
<keyword evidence="9 12" id="KW-0460">Magnesium</keyword>
<comment type="cofactor">
    <cofactor evidence="1">
        <name>Mg(2+)</name>
        <dbReference type="ChEBI" id="CHEBI:18420"/>
    </cofactor>
</comment>
<evidence type="ECO:0000256" key="3">
    <source>
        <dbReference type="ARBA" id="ARBA00011955"/>
    </source>
</evidence>
<comment type="similarity">
    <text evidence="2 12">Belongs to the ApbE family.</text>
</comment>
<feature type="chain" id="PRO_5047381726" description="FAD:protein FMN transferase" evidence="13">
    <location>
        <begin position="20"/>
        <end position="326"/>
    </location>
</feature>
<dbReference type="Proteomes" id="UP001595840">
    <property type="component" value="Unassembled WGS sequence"/>
</dbReference>
<evidence type="ECO:0000313" key="15">
    <source>
        <dbReference type="Proteomes" id="UP001595840"/>
    </source>
</evidence>
<organism evidence="14 15">
    <name type="scientific">Simiduia curdlanivorans</name>
    <dbReference type="NCBI Taxonomy" id="1492769"/>
    <lineage>
        <taxon>Bacteria</taxon>
        <taxon>Pseudomonadati</taxon>
        <taxon>Pseudomonadota</taxon>
        <taxon>Gammaproteobacteria</taxon>
        <taxon>Cellvibrionales</taxon>
        <taxon>Cellvibrionaceae</taxon>
        <taxon>Simiduia</taxon>
    </lineage>
</organism>
<evidence type="ECO:0000256" key="5">
    <source>
        <dbReference type="ARBA" id="ARBA00022630"/>
    </source>
</evidence>